<feature type="region of interest" description="Disordered" evidence="16">
    <location>
        <begin position="1114"/>
        <end position="1142"/>
    </location>
</feature>
<dbReference type="FunFam" id="2.60.120.650:FF:000004">
    <property type="entry name" value="Putative lysine-specific demethylase 3B"/>
    <property type="match status" value="1"/>
</dbReference>
<dbReference type="InterPro" id="IPR054504">
    <property type="entry name" value="PWWP_KDM3B"/>
</dbReference>
<feature type="region of interest" description="Disordered" evidence="16">
    <location>
        <begin position="1966"/>
        <end position="2088"/>
    </location>
</feature>
<feature type="compositionally biased region" description="Low complexity" evidence="16">
    <location>
        <begin position="752"/>
        <end position="787"/>
    </location>
</feature>
<keyword evidence="6" id="KW-0156">Chromatin regulator</keyword>
<evidence type="ECO:0000256" key="5">
    <source>
        <dbReference type="ARBA" id="ARBA00022833"/>
    </source>
</evidence>
<feature type="compositionally biased region" description="Polar residues" evidence="16">
    <location>
        <begin position="639"/>
        <end position="653"/>
    </location>
</feature>
<keyword evidence="3" id="KW-0479">Metal-binding</keyword>
<dbReference type="Pfam" id="PF22987">
    <property type="entry name" value="Tudor_KDM3B"/>
    <property type="match status" value="1"/>
</dbReference>
<feature type="region of interest" description="Disordered" evidence="16">
    <location>
        <begin position="2180"/>
        <end position="2287"/>
    </location>
</feature>
<feature type="region of interest" description="Disordered" evidence="16">
    <location>
        <begin position="1359"/>
        <end position="1454"/>
    </location>
</feature>
<dbReference type="PANTHER" id="PTHR12549:SF38">
    <property type="entry name" value="JMJC DOMAIN-CONTAINING HISTONE DEMETHYLASE 2, ISOFORM A"/>
    <property type="match status" value="1"/>
</dbReference>
<feature type="compositionally biased region" description="Low complexity" evidence="16">
    <location>
        <begin position="1362"/>
        <end position="1389"/>
    </location>
</feature>
<dbReference type="GO" id="GO:0008270">
    <property type="term" value="F:zinc ion binding"/>
    <property type="evidence" value="ECO:0007669"/>
    <property type="project" value="UniProtKB-KW"/>
</dbReference>
<evidence type="ECO:0000256" key="3">
    <source>
        <dbReference type="ARBA" id="ARBA00022723"/>
    </source>
</evidence>
<evidence type="ECO:0000256" key="14">
    <source>
        <dbReference type="ARBA" id="ARBA00038951"/>
    </source>
</evidence>
<feature type="compositionally biased region" description="Low complexity" evidence="16">
    <location>
        <begin position="2035"/>
        <end position="2077"/>
    </location>
</feature>
<feature type="domain" description="JmjC" evidence="17">
    <location>
        <begin position="3134"/>
        <end position="3339"/>
    </location>
</feature>
<dbReference type="CTD" id="41143"/>
<feature type="region of interest" description="Disordered" evidence="16">
    <location>
        <begin position="2303"/>
        <end position="2567"/>
    </location>
</feature>
<gene>
    <name evidence="19" type="primary">LOC108672465</name>
</gene>
<feature type="region of interest" description="Disordered" evidence="16">
    <location>
        <begin position="2840"/>
        <end position="2863"/>
    </location>
</feature>
<dbReference type="InterPro" id="IPR045109">
    <property type="entry name" value="LSDs-like"/>
</dbReference>
<feature type="compositionally biased region" description="Polar residues" evidence="16">
    <location>
        <begin position="358"/>
        <end position="385"/>
    </location>
</feature>
<dbReference type="Gene3D" id="2.60.120.650">
    <property type="entry name" value="Cupin"/>
    <property type="match status" value="1"/>
</dbReference>
<feature type="compositionally biased region" description="Low complexity" evidence="16">
    <location>
        <begin position="898"/>
        <end position="910"/>
    </location>
</feature>
<feature type="region of interest" description="Disordered" evidence="16">
    <location>
        <begin position="2146"/>
        <end position="2166"/>
    </location>
</feature>
<proteinExistence type="inferred from homology"/>
<feature type="compositionally biased region" description="Low complexity" evidence="16">
    <location>
        <begin position="329"/>
        <end position="345"/>
    </location>
</feature>
<feature type="region of interest" description="Disordered" evidence="16">
    <location>
        <begin position="1790"/>
        <end position="1818"/>
    </location>
</feature>
<keyword evidence="12" id="KW-0539">Nucleus</keyword>
<feature type="compositionally biased region" description="Polar residues" evidence="16">
    <location>
        <begin position="874"/>
        <end position="894"/>
    </location>
</feature>
<feature type="compositionally biased region" description="Low complexity" evidence="16">
    <location>
        <begin position="2388"/>
        <end position="2423"/>
    </location>
</feature>
<dbReference type="GO" id="GO:0000118">
    <property type="term" value="C:histone deacetylase complex"/>
    <property type="evidence" value="ECO:0007669"/>
    <property type="project" value="TreeGrafter"/>
</dbReference>
<dbReference type="SUPFAM" id="SSF51197">
    <property type="entry name" value="Clavaminate synthase-like"/>
    <property type="match status" value="1"/>
</dbReference>
<dbReference type="KEGG" id="hazt:108672465"/>
<keyword evidence="7" id="KW-0223">Dioxygenase</keyword>
<evidence type="ECO:0000256" key="2">
    <source>
        <dbReference type="ARBA" id="ARBA00004123"/>
    </source>
</evidence>
<sequence>MSEYTVLVEYDGRPWERREWVCVYQRGGFQVFLVEHTLVYAARSTALHHVRHQRASAHHQLHPALKFVLLVDNVGLSEHRYQPVEYLTDRAIEHLDPDDLEPHQEGSACISPCRGVPEAEAAVRAWLAEQDGQRILVDTPSVLVGFRVQVYRAEGTTQWYTAVIVNYNDTTKELTVTDDTVLEEHSEDPCLLQIRLLGEGVVESILRGESVGITSRRSRSHAALQASGGRQIRRDAASRQKKTSIARPHNSPTSSQSSLPPSSSPSLSLKITTDTISNNKLDTDANLPVSRVESRTISRLINIKNNININPTVTLSADLKIENYTNIKTTNINNNNNNNDNKNNNRSPKRITDDQRTKFISSRGYNSSHNKTRSQSPAISEDTSPATPPAEISPSGPLEDPLNCSSSESSSDCPTYPDSPSAHISTDENIISLADNPLPTPPAETTPGNIASTTNILEPSPSVGGKQGDASARLVSPVKSSSSDEDARFDALCSARRTAQTPNLEKDSSSMLNLEKNCPSDNVEDETARHSSIHATKIKHVVNLEPSTDKFSDVNVLKNSNESILLKGNIKSTINVTNNDNASLNEDIVYLASSKSVNTSTVQKTPPKSKLSASASDSIHRHSISSYPPISPVSMSPPNKSRSNSAENVTKVATSYSCSTSTPSPTRSTDTRPKHNTSPPLKPSPHLQTLPSRPPQINHGSSSSSTPSRHCKSKARTSSTVPSSHHRLDVSGVECSRTSRRREDRPLPLTPRPSLLTPSASSVVPFTTKPSLPSTTSTSSSPSPTHSARAENLSSSVPVLNKLANPTGPTGLNIPLSYSGPHRINQSHNRIPSVNTTSSDLGKAPSTKSLIREAHIPDDNLTVRACASLHPCTSTSVKQANNPLGSELRSTSPITRKLPSSTTLTTTSPPFSRSHHPTVTFTSTLSSLSSRTVFSASPLNRLPASTTLTTTSAPPSRLNCSTTITSNSAPTSRLPSSTVITTSSPLVPSTPSNSPQCLSSVAFLTSKKCLNASNNNQLSCNSGDVLLGSTNSVPKSKNSSNSVVKNNIISTKTSPSSCSGAFLSNHFVDEVSNVSTQSSSKSTVPSSRTVQRVLPSDLPNIPIVLEDCRTSIPAPTTSTVSSNSSSTTCSSETITSSPGNDQTCRTSPSISNFCNKVSSASQDLGQNEDRDHSQASYVTHVNSDDVKCTKVKLRNSRDSEIIDEIPKDSTHDECDVIAVLNTTKSPDNPAPSIKNSEIIDRIGECSSNTNSEKSCNGEFSTISPGSVIAPQCSANSASVSTCSTSRESRYLVNARNGAGVNTHGRATVYRVGSGGVTGSVVAGVSGRAVSITATSGPAPHAPTRPASPPSVSITAVLRPQPHHQSAAHHAALSSTAPFSCSSPSPATPAQHLSPVPVSSTSQPLMPPQPRMDDGSSDSGVSVSEPRSVSRSSVLSDERSSSVEVKPNTPTPQHNTKSFLQAAAQLSSSIAHNNSGGNLSNPGGPASSFALDHRNNKEVRVWRDPALLSQSEQAVRHIHSLQHPMSYQPHAPPPPHHPSPHATPAHPSLVAAAAAAALPPGIGFPHGHPMHLAGLQPPLSAAAAAFYASQNNMWKQLAGVPPAAMHPSYHGILPHAGVAQEEAFREFERSQQDRALRDRRELDAREKDRVKMEREKAAEREKRMREREEEERKIREEKERQKHQVAQHFEESLRLHEQKPCSGAVMRHTDNLITPSTNYHHYFHPLHQLNNNSNNACSNNSNQYQPTTHNSSLHHPPSVTFSSANHLPLHHQTQQTSLTQHHVQQQINTLYPPQPATQSQPTTTSVYQPLSNQKSGGWTSIHPLEERRFLEQHQQRQRDELSRRHQGPDRMVSESIYKAYRQGQEDDRREQGIVPPPAHSKSLAEKTLVTNAAASTMHAYPATAFAPVKDPKHRDPHYGMHHHDKSSVIVQPDPKYDKSHSISPKQAVIGRASPYQPANMYKSYEITQSQHRGSSGPSSHQVISLDSSSRPGSSMASSPHSVDLIKTRPPQSSPHPSTSSPAIHDRYYPSKSPSTSYQSAHSIHAAHASLASHPSHAQLSAVHQPVSSPHSLHSSQHPSRSHHSSHVSNNTSLVSVSLIPNPLHMSQQGPLKSKVNSPPPQQVYTQPEHTARGGLPAHIPHAKALLAAPPPAHSGNRNPERAPPPPHEARVHIERAVPYDARSYPSNIPSPHPKPSPALSHVPLTTGPRTGLPVTTAQQHQTPLQAPGVHPAQTQPLDLGRRDDPGASPAKRRTLTPTPQDTKKPRLEVTSTAPLLSKVPEPSPVYSPAMTTITSVENLAAQTNVNSTLSPVQANSNGSRPPSQPPASVTPTPSRPDSTHSPDSNSIGTPSGKSEPEKSNSPGPSGAGYVHKLKKAWLHRHESGPEIVPNNLSPSPSSRGPNGSPGATTAAMNGGSTNNSNAGGPKSPANGKSSRNEDGSSRGSLPSWKSKGGSTLPNGHAQDARDLDSSSTDSDDGNAVHKPKRGKGKRSIKRPKKSSDSNSESDKESDGSETSKKSSRLSLKQDLEPKKRGRKPKPKVEKEKEDGPKPKKLKEELVGDPLKKPPLHQLKKTGESFLQDGSCFEVSPKLPKCRECRWTPNQRNKKMPNIFCRFYAFRRLRYTKNGQLAVAGFSNPIKDAYGEDLRLWVPDINNPVPDLDVEKSKFLITHVGDQLCDLVQQEKQATQLHMASDCTVAWKRVVQGVREMCDVCETTLFNIHWACSKCGFVVCIDCYKGRKNGTVKVWDDAGNKERDEYQWLLCTSRVPHEQDKLMLTQIISGNALMELGKMVHQVRYDFGLPQLCNCEEAQKYKEKEALQSDENKKLNGVLKGVSVKDEPNCGLVNGSIKSEKNKVNGKDDEDMANSPLNFFANVALSNDKRDSETSNSDFGSDSDDKDGNQSTLRQLLQRPNSRPSSRANHTKDDPPSNTKKKPKLETLDDLISCVIEPNTADTETKLDNKQLELKHFIRKYNYKRVGRDLLPIRIMTKVESTLLYPNVQHSWLCDGKLLRLHDPTNVNNIHIFQDQWKRGQPVMVSGAGQLFKQDLWRPYSFAKDFGEVKNDLINCLTGNIVPNQTMRKFWDGFENYSKRLKDEKGNPMILKLKDWPPGDDFAEFLPMRFKDLMEKLPMGDYTRRDGTLNLAGRLPECFVKPDLGPKMYIAYGSALYPQKASTNLHLDISDAVNVMCYSGVPKDGSTEEDVKAALKAIDDAGCDLLTRRRAREPETVPGALWHIYHARDADKIRDLLNKVAIANGVKLEPYHDPIHDQSWYLDRPLRERLYKEYGVEGYSILQCMGDAIFIPAGAPHQVRNLHNCIKVAEDFVSPENVAHCFHLTQEFRHLSDSHTNHEDKLQIKNIIYHAMKDSVAVLMAHKLKLQSGNGSSSNGTNSSGNNCVDGAASPSGDQSSTDGKIKREQQPES</sequence>
<comment type="cofactor">
    <cofactor evidence="1">
        <name>Fe(2+)</name>
        <dbReference type="ChEBI" id="CHEBI:29033"/>
    </cofactor>
</comment>
<evidence type="ECO:0000256" key="16">
    <source>
        <dbReference type="SAM" id="MobiDB-lite"/>
    </source>
</evidence>
<feature type="region of interest" description="Disordered" evidence="16">
    <location>
        <begin position="1523"/>
        <end position="1544"/>
    </location>
</feature>
<dbReference type="RefSeq" id="XP_018015621.1">
    <property type="nucleotide sequence ID" value="XM_018160132.1"/>
</dbReference>
<feature type="compositionally biased region" description="Low complexity" evidence="16">
    <location>
        <begin position="1986"/>
        <end position="2000"/>
    </location>
</feature>
<keyword evidence="5" id="KW-0862">Zinc</keyword>
<feature type="compositionally biased region" description="Basic and acidic residues" evidence="16">
    <location>
        <begin position="2503"/>
        <end position="2515"/>
    </location>
</feature>
<feature type="region of interest" description="Disordered" evidence="16">
    <location>
        <begin position="596"/>
        <end position="797"/>
    </location>
</feature>
<dbReference type="PROSITE" id="PS51184">
    <property type="entry name" value="JMJC"/>
    <property type="match status" value="1"/>
</dbReference>
<feature type="compositionally biased region" description="Polar residues" evidence="16">
    <location>
        <begin position="446"/>
        <end position="457"/>
    </location>
</feature>
<evidence type="ECO:0000313" key="19">
    <source>
        <dbReference type="RefSeq" id="XP_018015621.1"/>
    </source>
</evidence>
<dbReference type="GO" id="GO:0031490">
    <property type="term" value="F:chromatin DNA binding"/>
    <property type="evidence" value="ECO:0007669"/>
    <property type="project" value="TreeGrafter"/>
</dbReference>
<feature type="compositionally biased region" description="Polar residues" evidence="16">
    <location>
        <begin position="959"/>
        <end position="973"/>
    </location>
</feature>
<feature type="region of interest" description="Disordered" evidence="16">
    <location>
        <begin position="1830"/>
        <end position="1851"/>
    </location>
</feature>
<feature type="compositionally biased region" description="Pro residues" evidence="16">
    <location>
        <begin position="1339"/>
        <end position="1348"/>
    </location>
</feature>
<feature type="compositionally biased region" description="Basic and acidic residues" evidence="16">
    <location>
        <begin position="3410"/>
        <end position="3420"/>
    </location>
</feature>
<name>A0A8B7NRC5_HYAAZ</name>
<feature type="region of interest" description="Disordered" evidence="16">
    <location>
        <begin position="1647"/>
        <end position="1695"/>
    </location>
</feature>
<evidence type="ECO:0000256" key="8">
    <source>
        <dbReference type="ARBA" id="ARBA00023002"/>
    </source>
</evidence>
<comment type="subcellular location">
    <subcellularLocation>
        <location evidence="2">Nucleus</location>
    </subcellularLocation>
</comment>
<keyword evidence="9" id="KW-0408">Iron</keyword>
<evidence type="ECO:0000256" key="9">
    <source>
        <dbReference type="ARBA" id="ARBA00023004"/>
    </source>
</evidence>
<evidence type="ECO:0000256" key="6">
    <source>
        <dbReference type="ARBA" id="ARBA00022853"/>
    </source>
</evidence>
<feature type="compositionally biased region" description="Low complexity" evidence="16">
    <location>
        <begin position="944"/>
        <end position="958"/>
    </location>
</feature>
<evidence type="ECO:0000313" key="18">
    <source>
        <dbReference type="Proteomes" id="UP000694843"/>
    </source>
</evidence>
<feature type="compositionally biased region" description="Polar residues" evidence="16">
    <location>
        <begin position="2212"/>
        <end position="2223"/>
    </location>
</feature>
<dbReference type="PANTHER" id="PTHR12549">
    <property type="entry name" value="JMJC DOMAIN-CONTAINING HISTONE DEMETHYLATION PROTEIN"/>
    <property type="match status" value="1"/>
</dbReference>
<feature type="compositionally biased region" description="Polar residues" evidence="16">
    <location>
        <begin position="596"/>
        <end position="617"/>
    </location>
</feature>
<dbReference type="GO" id="GO:0003712">
    <property type="term" value="F:transcription coregulator activity"/>
    <property type="evidence" value="ECO:0007669"/>
    <property type="project" value="TreeGrafter"/>
</dbReference>
<feature type="region of interest" description="Disordered" evidence="16">
    <location>
        <begin position="874"/>
        <end position="917"/>
    </location>
</feature>
<organism evidence="18 19">
    <name type="scientific">Hyalella azteca</name>
    <name type="common">Amphipod</name>
    <dbReference type="NCBI Taxonomy" id="294128"/>
    <lineage>
        <taxon>Eukaryota</taxon>
        <taxon>Metazoa</taxon>
        <taxon>Ecdysozoa</taxon>
        <taxon>Arthropoda</taxon>
        <taxon>Crustacea</taxon>
        <taxon>Multicrustacea</taxon>
        <taxon>Malacostraca</taxon>
        <taxon>Eumalacostraca</taxon>
        <taxon>Peracarida</taxon>
        <taxon>Amphipoda</taxon>
        <taxon>Senticaudata</taxon>
        <taxon>Talitrida</taxon>
        <taxon>Talitroidea</taxon>
        <taxon>Hyalellidae</taxon>
        <taxon>Hyalella</taxon>
    </lineage>
</organism>
<evidence type="ECO:0000256" key="4">
    <source>
        <dbReference type="ARBA" id="ARBA00022771"/>
    </source>
</evidence>
<feature type="compositionally biased region" description="Basic and acidic residues" evidence="16">
    <location>
        <begin position="2848"/>
        <end position="2857"/>
    </location>
</feature>
<feature type="compositionally biased region" description="Low complexity" evidence="16">
    <location>
        <begin position="1416"/>
        <end position="1434"/>
    </location>
</feature>
<evidence type="ECO:0000256" key="7">
    <source>
        <dbReference type="ARBA" id="ARBA00022964"/>
    </source>
</evidence>
<dbReference type="EC" id="1.14.11.65" evidence="14"/>
<dbReference type="OMA" id="DSTHDEC"/>
<feature type="region of interest" description="Disordered" evidence="16">
    <location>
        <begin position="2101"/>
        <end position="2134"/>
    </location>
</feature>
<feature type="compositionally biased region" description="Basic residues" evidence="16">
    <location>
        <begin position="2480"/>
        <end position="2495"/>
    </location>
</feature>
<feature type="compositionally biased region" description="Polar residues" evidence="16">
    <location>
        <begin position="2103"/>
        <end position="2127"/>
    </location>
</feature>
<dbReference type="Pfam" id="PF02373">
    <property type="entry name" value="JmjC"/>
    <property type="match status" value="1"/>
</dbReference>
<dbReference type="InterPro" id="IPR003347">
    <property type="entry name" value="JmjC_dom"/>
</dbReference>
<dbReference type="GO" id="GO:0140683">
    <property type="term" value="F:histone H3K9me/H3K9me2 demethylase activity"/>
    <property type="evidence" value="ECO:0007669"/>
    <property type="project" value="UniProtKB-EC"/>
</dbReference>
<evidence type="ECO:0000256" key="13">
    <source>
        <dbReference type="ARBA" id="ARBA00037987"/>
    </source>
</evidence>
<feature type="compositionally biased region" description="Low complexity" evidence="16">
    <location>
        <begin position="974"/>
        <end position="991"/>
    </location>
</feature>
<evidence type="ECO:0000256" key="10">
    <source>
        <dbReference type="ARBA" id="ARBA00023015"/>
    </source>
</evidence>
<feature type="compositionally biased region" description="Basic and acidic residues" evidence="16">
    <location>
        <begin position="1908"/>
        <end position="1917"/>
    </location>
</feature>
<feature type="compositionally biased region" description="Low complexity" evidence="16">
    <location>
        <begin position="1732"/>
        <end position="1741"/>
    </location>
</feature>
<feature type="region of interest" description="Disordered" evidence="16">
    <location>
        <begin position="1469"/>
        <end position="1489"/>
    </location>
</feature>
<feature type="compositionally biased region" description="Polar residues" evidence="16">
    <location>
        <begin position="1966"/>
        <end position="1985"/>
    </location>
</feature>
<feature type="region of interest" description="Disordered" evidence="16">
    <location>
        <begin position="1732"/>
        <end position="1763"/>
    </location>
</feature>
<comment type="similarity">
    <text evidence="13">Belongs to the JHDM2 histone demethylase family.</text>
</comment>
<feature type="compositionally biased region" description="Basic and acidic residues" evidence="16">
    <location>
        <begin position="2537"/>
        <end position="2562"/>
    </location>
</feature>
<evidence type="ECO:0000256" key="15">
    <source>
        <dbReference type="ARBA" id="ARBA00047648"/>
    </source>
</evidence>
<feature type="compositionally biased region" description="Low complexity" evidence="16">
    <location>
        <begin position="624"/>
        <end position="638"/>
    </location>
</feature>
<keyword evidence="4" id="KW-0863">Zinc-finger</keyword>
<evidence type="ECO:0000256" key="11">
    <source>
        <dbReference type="ARBA" id="ARBA00023163"/>
    </source>
</evidence>
<evidence type="ECO:0000259" key="17">
    <source>
        <dbReference type="PROSITE" id="PS51184"/>
    </source>
</evidence>
<feature type="region of interest" description="Disordered" evidence="16">
    <location>
        <begin position="3377"/>
        <end position="3420"/>
    </location>
</feature>
<feature type="region of interest" description="Disordered" evidence="16">
    <location>
        <begin position="329"/>
        <end position="486"/>
    </location>
</feature>
<feature type="compositionally biased region" description="Low complexity" evidence="16">
    <location>
        <begin position="1795"/>
        <end position="1804"/>
    </location>
</feature>
<feature type="region of interest" description="Disordered" evidence="16">
    <location>
        <begin position="217"/>
        <end position="269"/>
    </location>
</feature>
<feature type="region of interest" description="Disordered" evidence="16">
    <location>
        <begin position="1904"/>
        <end position="1950"/>
    </location>
</feature>
<feature type="compositionally biased region" description="Low complexity" evidence="16">
    <location>
        <begin position="1469"/>
        <end position="1487"/>
    </location>
</feature>
<feature type="region of interest" description="Disordered" evidence="16">
    <location>
        <begin position="944"/>
        <end position="991"/>
    </location>
</feature>
<feature type="compositionally biased region" description="Low complexity" evidence="16">
    <location>
        <begin position="654"/>
        <end position="668"/>
    </location>
</feature>
<keyword evidence="10" id="KW-0805">Transcription regulation</keyword>
<protein>
    <recommendedName>
        <fullName evidence="14">[histone H3]-dimethyl-L-lysine(9) demethylase</fullName>
        <ecNumber evidence="14">1.14.11.65</ecNumber>
    </recommendedName>
</protein>
<feature type="compositionally biased region" description="Polar residues" evidence="16">
    <location>
        <begin position="2900"/>
        <end position="2918"/>
    </location>
</feature>
<dbReference type="InterPro" id="IPR054503">
    <property type="entry name" value="KDM3AB_Tudor"/>
</dbReference>
<dbReference type="GeneID" id="108672465"/>
<keyword evidence="18" id="KW-1185">Reference proteome</keyword>
<evidence type="ECO:0000256" key="12">
    <source>
        <dbReference type="ARBA" id="ARBA00023242"/>
    </source>
</evidence>
<evidence type="ECO:0000256" key="1">
    <source>
        <dbReference type="ARBA" id="ARBA00001954"/>
    </source>
</evidence>
<reference evidence="19" key="1">
    <citation type="submission" date="2025-08" db="UniProtKB">
        <authorList>
            <consortium name="RefSeq"/>
        </authorList>
    </citation>
    <scope>IDENTIFICATION</scope>
    <source>
        <tissue evidence="19">Whole organism</tissue>
    </source>
</reference>
<keyword evidence="11" id="KW-0804">Transcription</keyword>
<feature type="compositionally biased region" description="Low complexity" evidence="16">
    <location>
        <begin position="251"/>
        <end position="269"/>
    </location>
</feature>
<feature type="compositionally biased region" description="Polar residues" evidence="16">
    <location>
        <begin position="1742"/>
        <end position="1763"/>
    </location>
</feature>
<dbReference type="SMART" id="SM00558">
    <property type="entry name" value="JmjC"/>
    <property type="match status" value="1"/>
</dbReference>
<feature type="region of interest" description="Disordered" evidence="16">
    <location>
        <begin position="2875"/>
        <end position="2934"/>
    </location>
</feature>
<dbReference type="GO" id="GO:0000785">
    <property type="term" value="C:chromatin"/>
    <property type="evidence" value="ECO:0007669"/>
    <property type="project" value="TreeGrafter"/>
</dbReference>
<feature type="compositionally biased region" description="Low complexity" evidence="16">
    <location>
        <begin position="3378"/>
        <end position="3393"/>
    </location>
</feature>
<feature type="region of interest" description="Disordered" evidence="16">
    <location>
        <begin position="1333"/>
        <end position="1352"/>
    </location>
</feature>
<feature type="compositionally biased region" description="Polar residues" evidence="16">
    <location>
        <begin position="2303"/>
        <end position="2351"/>
    </location>
</feature>
<dbReference type="OrthoDB" id="1667110at2759"/>
<dbReference type="Proteomes" id="UP000694843">
    <property type="component" value="Unplaced"/>
</dbReference>
<dbReference type="GO" id="GO:0006357">
    <property type="term" value="P:regulation of transcription by RNA polymerase II"/>
    <property type="evidence" value="ECO:0007669"/>
    <property type="project" value="TreeGrafter"/>
</dbReference>
<keyword evidence="8" id="KW-0560">Oxidoreductase</keyword>
<feature type="compositionally biased region" description="Low complexity" evidence="16">
    <location>
        <begin position="1116"/>
        <end position="1137"/>
    </location>
</feature>
<comment type="catalytic activity">
    <reaction evidence="15">
        <text>N(6),N(6)-dimethyl-L-lysyl(9)-[histone H3] + 2 2-oxoglutarate + 2 O2 = L-lysyl(9)-[histone H3] + 2 formaldehyde + 2 succinate + 2 CO2</text>
        <dbReference type="Rhea" id="RHEA:60188"/>
        <dbReference type="Rhea" id="RHEA-COMP:15541"/>
        <dbReference type="Rhea" id="RHEA-COMP:15546"/>
        <dbReference type="ChEBI" id="CHEBI:15379"/>
        <dbReference type="ChEBI" id="CHEBI:16526"/>
        <dbReference type="ChEBI" id="CHEBI:16810"/>
        <dbReference type="ChEBI" id="CHEBI:16842"/>
        <dbReference type="ChEBI" id="CHEBI:29969"/>
        <dbReference type="ChEBI" id="CHEBI:30031"/>
        <dbReference type="ChEBI" id="CHEBI:61976"/>
        <dbReference type="EC" id="1.14.11.65"/>
    </reaction>
</comment>
<dbReference type="Pfam" id="PF22988">
    <property type="entry name" value="PWWP_KDM3B"/>
    <property type="match status" value="1"/>
</dbReference>
<feature type="compositionally biased region" description="Polar residues" evidence="16">
    <location>
        <begin position="1805"/>
        <end position="1817"/>
    </location>
</feature>
<accession>A0A8B7NRC5</accession>